<dbReference type="GO" id="GO:0004324">
    <property type="term" value="F:ferredoxin-NADP+ reductase activity"/>
    <property type="evidence" value="ECO:0007669"/>
    <property type="project" value="UniProtKB-EC"/>
</dbReference>
<feature type="domain" description="4Fe-4S ferredoxin-type" evidence="1">
    <location>
        <begin position="238"/>
        <end position="267"/>
    </location>
</feature>
<name>A0A644VZ20_9ZZZZ</name>
<sequence>MVIGGGNTAIDAARTALRCGAATVSVIYRRSREEMPCFEPEIREAEEEGVEIRVLRNPVKYIGTNGQISAIQLTGMKLGDKGNDGRRTTEAIKGSEHTEPVDFVIEAIGLRPTTAPFTGQVEMNKNGTIKADAKTLQTNVDYIFAGGDSTTGATTLIEAAGQGRKAAFYMDKLLRGFNMHDFEDGDKLPAVNKEPIIKKYKGAQKFPVEPILLDARIRGRQWEEVEKVYSEAQLKEATNRCLDCSNCRECHQCVAACPSNAIDFSQKVVKKRLKARSVVLATGYSLFPPSGKPQYGYAKYPNVIDSMQMDRLIAPTRPFNSLLRPGDGKAPDNIAYVLCTGSRDSSIENGGCGSDCANNPICSQICCMYSIKQAQLLMGALPMADITIYYIDIRAFGKGYEEFFRESKSMGVNFVKGKVASICENENGSGDLILRYEDITKGIVKESKHDLVVLSTGVIPNKKIPDMFTAQRLELDRFSFVMQPDELTNPAQTNIPGVFVAGAASGPKDIPDSILSAGCAAAEVASYLHGGRVEDTLASATPRDKVKTFKVIR</sequence>
<dbReference type="EMBL" id="VSSQ01000522">
    <property type="protein sequence ID" value="MPL96725.1"/>
    <property type="molecule type" value="Genomic_DNA"/>
</dbReference>
<dbReference type="PROSITE" id="PS00198">
    <property type="entry name" value="4FE4S_FER_1"/>
    <property type="match status" value="1"/>
</dbReference>
<dbReference type="Gene3D" id="3.50.50.60">
    <property type="entry name" value="FAD/NAD(P)-binding domain"/>
    <property type="match status" value="2"/>
</dbReference>
<dbReference type="InterPro" id="IPR036188">
    <property type="entry name" value="FAD/NAD-bd_sf"/>
</dbReference>
<dbReference type="EC" id="1.18.1.2" evidence="2"/>
<dbReference type="InterPro" id="IPR017896">
    <property type="entry name" value="4Fe4S_Fe-S-bd"/>
</dbReference>
<gene>
    <name evidence="2" type="ORF">SDC9_42907</name>
</gene>
<dbReference type="InterPro" id="IPR023753">
    <property type="entry name" value="FAD/NAD-binding_dom"/>
</dbReference>
<dbReference type="SUPFAM" id="SSF46548">
    <property type="entry name" value="alpha-helical ferredoxin"/>
    <property type="match status" value="1"/>
</dbReference>
<dbReference type="PANTHER" id="PTHR42783:SF3">
    <property type="entry name" value="GLUTAMATE SYNTHASE [NADPH] SMALL CHAIN-RELATED"/>
    <property type="match status" value="1"/>
</dbReference>
<dbReference type="SUPFAM" id="SSF51905">
    <property type="entry name" value="FAD/NAD(P)-binding domain"/>
    <property type="match status" value="3"/>
</dbReference>
<evidence type="ECO:0000259" key="1">
    <source>
        <dbReference type="PROSITE" id="PS51379"/>
    </source>
</evidence>
<dbReference type="AlphaFoldDB" id="A0A644VZ20"/>
<dbReference type="InterPro" id="IPR017900">
    <property type="entry name" value="4Fe4S_Fe_S_CS"/>
</dbReference>
<dbReference type="PROSITE" id="PS51379">
    <property type="entry name" value="4FE4S_FER_2"/>
    <property type="match status" value="1"/>
</dbReference>
<dbReference type="Pfam" id="PF07992">
    <property type="entry name" value="Pyr_redox_2"/>
    <property type="match status" value="1"/>
</dbReference>
<proteinExistence type="predicted"/>
<keyword evidence="2" id="KW-0560">Oxidoreductase</keyword>
<dbReference type="PANTHER" id="PTHR42783">
    <property type="entry name" value="GLUTAMATE SYNTHASE [NADPH] SMALL CHAIN"/>
    <property type="match status" value="1"/>
</dbReference>
<comment type="caution">
    <text evidence="2">The sequence shown here is derived from an EMBL/GenBank/DDBJ whole genome shotgun (WGS) entry which is preliminary data.</text>
</comment>
<accession>A0A644VZ20</accession>
<evidence type="ECO:0000313" key="2">
    <source>
        <dbReference type="EMBL" id="MPL96725.1"/>
    </source>
</evidence>
<reference evidence="2" key="1">
    <citation type="submission" date="2019-08" db="EMBL/GenBank/DDBJ databases">
        <authorList>
            <person name="Kucharzyk K."/>
            <person name="Murdoch R.W."/>
            <person name="Higgins S."/>
            <person name="Loffler F."/>
        </authorList>
    </citation>
    <scope>NUCLEOTIDE SEQUENCE</scope>
</reference>
<protein>
    <submittedName>
        <fullName evidence="2">Ferredoxin--NADP reductase</fullName>
        <ecNumber evidence="2">1.18.1.2</ecNumber>
    </submittedName>
</protein>
<organism evidence="2">
    <name type="scientific">bioreactor metagenome</name>
    <dbReference type="NCBI Taxonomy" id="1076179"/>
    <lineage>
        <taxon>unclassified sequences</taxon>
        <taxon>metagenomes</taxon>
        <taxon>ecological metagenomes</taxon>
    </lineage>
</organism>